<dbReference type="AlphaFoldDB" id="A0A9P6T7N0"/>
<proteinExistence type="inferred from homology"/>
<dbReference type="PRINTS" id="PR00080">
    <property type="entry name" value="SDRFAMILY"/>
</dbReference>
<evidence type="ECO:0000256" key="2">
    <source>
        <dbReference type="ARBA" id="ARBA00022857"/>
    </source>
</evidence>
<reference evidence="5" key="1">
    <citation type="submission" date="2013-11" db="EMBL/GenBank/DDBJ databases">
        <title>Genome sequence of the fusiform rust pathogen reveals effectors for host alternation and coevolution with pine.</title>
        <authorList>
            <consortium name="DOE Joint Genome Institute"/>
            <person name="Smith K."/>
            <person name="Pendleton A."/>
            <person name="Kubisiak T."/>
            <person name="Anderson C."/>
            <person name="Salamov A."/>
            <person name="Aerts A."/>
            <person name="Riley R."/>
            <person name="Clum A."/>
            <person name="Lindquist E."/>
            <person name="Ence D."/>
            <person name="Campbell M."/>
            <person name="Kronenberg Z."/>
            <person name="Feau N."/>
            <person name="Dhillon B."/>
            <person name="Hamelin R."/>
            <person name="Burleigh J."/>
            <person name="Smith J."/>
            <person name="Yandell M."/>
            <person name="Nelson C."/>
            <person name="Grigoriev I."/>
            <person name="Davis J."/>
        </authorList>
    </citation>
    <scope>NUCLEOTIDE SEQUENCE</scope>
    <source>
        <strain evidence="5">G11</strain>
    </source>
</reference>
<dbReference type="CDD" id="cd05233">
    <property type="entry name" value="SDR_c"/>
    <property type="match status" value="1"/>
</dbReference>
<keyword evidence="3" id="KW-0560">Oxidoreductase</keyword>
<sequence>MTGSSDLSTLHASKLFTANGKVVLVTGGGTGIGAMIARTLASNGAKVYIVGRRLDVLEKCVEEFKAENPNASGSLVILKGDVGSKAGIASLKKDFECLESVLDILVNNAGKSGTNASFGSGDISSRADVMWSVSESDALAVYQTNVLGPYFLSAAFLPLLGCSSRHPQIINIGSVASFSRCAPKGVIYPLSKSSVIHLTKIMATELNSTVVRCNCIAPGLFPSEILPTGDQAFLLDHMLSITPAGRLGTEAEMAATIMYLCADHNNFLNGAIIPIDGGVLTAIPSTY</sequence>
<dbReference type="PANTHER" id="PTHR43618">
    <property type="entry name" value="7-ALPHA-HYDROXYSTEROID DEHYDROGENASE"/>
    <property type="match status" value="1"/>
</dbReference>
<dbReference type="EMBL" id="MU167360">
    <property type="protein sequence ID" value="KAG0142116.1"/>
    <property type="molecule type" value="Genomic_DNA"/>
</dbReference>
<dbReference type="GO" id="GO:0016491">
    <property type="term" value="F:oxidoreductase activity"/>
    <property type="evidence" value="ECO:0007669"/>
    <property type="project" value="UniProtKB-KW"/>
</dbReference>
<evidence type="ECO:0000313" key="5">
    <source>
        <dbReference type="EMBL" id="KAG0142116.1"/>
    </source>
</evidence>
<protein>
    <recommendedName>
        <fullName evidence="7">NAD(P)-binding protein</fullName>
    </recommendedName>
</protein>
<evidence type="ECO:0000256" key="3">
    <source>
        <dbReference type="ARBA" id="ARBA00023002"/>
    </source>
</evidence>
<organism evidence="5 6">
    <name type="scientific">Cronartium quercuum f. sp. fusiforme G11</name>
    <dbReference type="NCBI Taxonomy" id="708437"/>
    <lineage>
        <taxon>Eukaryota</taxon>
        <taxon>Fungi</taxon>
        <taxon>Dikarya</taxon>
        <taxon>Basidiomycota</taxon>
        <taxon>Pucciniomycotina</taxon>
        <taxon>Pucciniomycetes</taxon>
        <taxon>Pucciniales</taxon>
        <taxon>Coleosporiaceae</taxon>
        <taxon>Cronartium</taxon>
    </lineage>
</organism>
<evidence type="ECO:0000256" key="1">
    <source>
        <dbReference type="ARBA" id="ARBA00006484"/>
    </source>
</evidence>
<comment type="caution">
    <text evidence="5">The sequence shown here is derived from an EMBL/GenBank/DDBJ whole genome shotgun (WGS) entry which is preliminary data.</text>
</comment>
<dbReference type="InterPro" id="IPR002347">
    <property type="entry name" value="SDR_fam"/>
</dbReference>
<dbReference type="Pfam" id="PF00106">
    <property type="entry name" value="adh_short"/>
    <property type="match status" value="1"/>
</dbReference>
<gene>
    <name evidence="5" type="ORF">CROQUDRAFT_662990</name>
</gene>
<keyword evidence="6" id="KW-1185">Reference proteome</keyword>
<evidence type="ECO:0000313" key="6">
    <source>
        <dbReference type="Proteomes" id="UP000886653"/>
    </source>
</evidence>
<dbReference type="OrthoDB" id="2962696at2759"/>
<dbReference type="InterPro" id="IPR036291">
    <property type="entry name" value="NAD(P)-bd_dom_sf"/>
</dbReference>
<accession>A0A9P6T7N0</accession>
<dbReference type="PANTHER" id="PTHR43618:SF4">
    <property type="entry name" value="SHORT CHAIN DEHYDROGENASE_REDUCTASE FAMILY (AFU_ORTHOLOGUE AFUA_7G04540)"/>
    <property type="match status" value="1"/>
</dbReference>
<dbReference type="PRINTS" id="PR00081">
    <property type="entry name" value="GDHRDH"/>
</dbReference>
<keyword evidence="2" id="KW-0521">NADP</keyword>
<evidence type="ECO:0000256" key="4">
    <source>
        <dbReference type="RuleBase" id="RU000363"/>
    </source>
</evidence>
<dbReference type="SUPFAM" id="SSF51735">
    <property type="entry name" value="NAD(P)-binding Rossmann-fold domains"/>
    <property type="match status" value="1"/>
</dbReference>
<dbReference type="InterPro" id="IPR052178">
    <property type="entry name" value="Sec_Metab_Biosynth_SDR"/>
</dbReference>
<comment type="similarity">
    <text evidence="1 4">Belongs to the short-chain dehydrogenases/reductases (SDR) family.</text>
</comment>
<evidence type="ECO:0008006" key="7">
    <source>
        <dbReference type="Google" id="ProtNLM"/>
    </source>
</evidence>
<name>A0A9P6T7N0_9BASI</name>
<dbReference type="Gene3D" id="3.40.50.720">
    <property type="entry name" value="NAD(P)-binding Rossmann-like Domain"/>
    <property type="match status" value="1"/>
</dbReference>
<dbReference type="Proteomes" id="UP000886653">
    <property type="component" value="Unassembled WGS sequence"/>
</dbReference>